<dbReference type="EMBL" id="GGEC01001997">
    <property type="protein sequence ID" value="MBW82480.1"/>
    <property type="molecule type" value="Transcribed_RNA"/>
</dbReference>
<accession>A0A2P2IML6</accession>
<dbReference type="PANTHER" id="PTHR11728:SF8">
    <property type="entry name" value="GLYCEROL-3-PHOSPHATE DEHYDROGENASE [NAD(+)]-RELATED"/>
    <property type="match status" value="1"/>
</dbReference>
<dbReference type="SUPFAM" id="SSF51735">
    <property type="entry name" value="NAD(P)-binding Rossmann-fold domains"/>
    <property type="match status" value="1"/>
</dbReference>
<evidence type="ECO:0000259" key="2">
    <source>
        <dbReference type="Pfam" id="PF01210"/>
    </source>
</evidence>
<dbReference type="Pfam" id="PF01210">
    <property type="entry name" value="NAD_Gly3P_dh_N"/>
    <property type="match status" value="1"/>
</dbReference>
<dbReference type="PANTHER" id="PTHR11728">
    <property type="entry name" value="GLYCEROL-3-PHOSPHATE DEHYDROGENASE"/>
    <property type="match status" value="1"/>
</dbReference>
<evidence type="ECO:0000256" key="1">
    <source>
        <dbReference type="ARBA" id="ARBA00023027"/>
    </source>
</evidence>
<protein>
    <submittedName>
        <fullName evidence="3">Uncharacterized protein MANES_15G153800</fullName>
    </submittedName>
</protein>
<feature type="domain" description="Glycerol-3-phosphate dehydrogenase NAD-dependent N-terminal" evidence="2">
    <location>
        <begin position="37"/>
        <end position="116"/>
    </location>
</feature>
<name>A0A2P2IML6_RHIMU</name>
<evidence type="ECO:0000313" key="3">
    <source>
        <dbReference type="EMBL" id="MBW82480.1"/>
    </source>
</evidence>
<dbReference type="GO" id="GO:0051287">
    <property type="term" value="F:NAD binding"/>
    <property type="evidence" value="ECO:0007669"/>
    <property type="project" value="InterPro"/>
</dbReference>
<keyword evidence="1" id="KW-0520">NAD</keyword>
<dbReference type="GO" id="GO:0005829">
    <property type="term" value="C:cytosol"/>
    <property type="evidence" value="ECO:0007669"/>
    <property type="project" value="TreeGrafter"/>
</dbReference>
<dbReference type="AlphaFoldDB" id="A0A2P2IML6"/>
<dbReference type="GO" id="GO:0046168">
    <property type="term" value="P:glycerol-3-phosphate catabolic process"/>
    <property type="evidence" value="ECO:0007669"/>
    <property type="project" value="InterPro"/>
</dbReference>
<organism evidence="3">
    <name type="scientific">Rhizophora mucronata</name>
    <name type="common">Asiatic mangrove</name>
    <dbReference type="NCBI Taxonomy" id="61149"/>
    <lineage>
        <taxon>Eukaryota</taxon>
        <taxon>Viridiplantae</taxon>
        <taxon>Streptophyta</taxon>
        <taxon>Embryophyta</taxon>
        <taxon>Tracheophyta</taxon>
        <taxon>Spermatophyta</taxon>
        <taxon>Magnoliopsida</taxon>
        <taxon>eudicotyledons</taxon>
        <taxon>Gunneridae</taxon>
        <taxon>Pentapetalae</taxon>
        <taxon>rosids</taxon>
        <taxon>fabids</taxon>
        <taxon>Malpighiales</taxon>
        <taxon>Rhizophoraceae</taxon>
        <taxon>Rhizophora</taxon>
    </lineage>
</organism>
<dbReference type="InterPro" id="IPR036291">
    <property type="entry name" value="NAD(P)-bd_dom_sf"/>
</dbReference>
<dbReference type="Gene3D" id="3.40.50.720">
    <property type="entry name" value="NAD(P)-binding Rossmann-like Domain"/>
    <property type="match status" value="1"/>
</dbReference>
<proteinExistence type="predicted"/>
<sequence length="164" mass="17501">MAPPAAMDSQETAATNSFAVDGVRGVGGDGDLQKSRVTVVGSGNWGSVAAKLIASNALKLPSFHDEVKMWVYEETLPSGEKLTDVINQTNENVKYLPGIKLGKNVIADPDLENAGTQILDSTSLFTCEMPVFNHVSAILMGEFYSERFEHAGVCNPTSVYGGDM</sequence>
<dbReference type="GO" id="GO:0047952">
    <property type="term" value="F:glycerol-3-phosphate dehydrogenase [NAD(P)+] activity"/>
    <property type="evidence" value="ECO:0007669"/>
    <property type="project" value="TreeGrafter"/>
</dbReference>
<dbReference type="InterPro" id="IPR011128">
    <property type="entry name" value="G3P_DH_NAD-dep_N"/>
</dbReference>
<reference evidence="3" key="1">
    <citation type="submission" date="2018-02" db="EMBL/GenBank/DDBJ databases">
        <title>Rhizophora mucronata_Transcriptome.</title>
        <authorList>
            <person name="Meera S.P."/>
            <person name="Sreeshan A."/>
            <person name="Augustine A."/>
        </authorList>
    </citation>
    <scope>NUCLEOTIDE SEQUENCE</scope>
    <source>
        <tissue evidence="3">Leaf</tissue>
    </source>
</reference>